<dbReference type="HOGENOM" id="CLU_153346_0_0_1"/>
<dbReference type="PANTHER" id="PTHR12346:SF0">
    <property type="entry name" value="SIN3A, ISOFORM G"/>
    <property type="match status" value="1"/>
</dbReference>
<evidence type="ECO:0000256" key="1">
    <source>
        <dbReference type="ARBA" id="ARBA00004123"/>
    </source>
</evidence>
<evidence type="ECO:0000313" key="5">
    <source>
        <dbReference type="EMBL" id="KIM27415.1"/>
    </source>
</evidence>
<dbReference type="Proteomes" id="UP000054097">
    <property type="component" value="Unassembled WGS sequence"/>
</dbReference>
<sequence>LNVNDALSYLDAVKSRFPSGSTTYNRFLGIMRDFKTHVIDTPGVIERVIQLFEGHTDLIHGFNTFLPVGYFVKVSDGGFIVYTPQGVVRSVSS</sequence>
<dbReference type="PROSITE" id="PS51477">
    <property type="entry name" value="PAH"/>
    <property type="match status" value="1"/>
</dbReference>
<dbReference type="InterPro" id="IPR003822">
    <property type="entry name" value="PAH"/>
</dbReference>
<dbReference type="InterPro" id="IPR039774">
    <property type="entry name" value="Sin3-like"/>
</dbReference>
<dbReference type="STRING" id="933852.A0A0C3AS65"/>
<dbReference type="EMBL" id="KN824299">
    <property type="protein sequence ID" value="KIM27415.1"/>
    <property type="molecule type" value="Genomic_DNA"/>
</dbReference>
<keyword evidence="6" id="KW-1185">Reference proteome</keyword>
<dbReference type="PANTHER" id="PTHR12346">
    <property type="entry name" value="SIN3B-RELATED"/>
    <property type="match status" value="1"/>
</dbReference>
<dbReference type="OrthoDB" id="10265969at2759"/>
<evidence type="ECO:0000256" key="2">
    <source>
        <dbReference type="ARBA" id="ARBA00022491"/>
    </source>
</evidence>
<feature type="non-terminal residue" evidence="5">
    <location>
        <position position="1"/>
    </location>
</feature>
<dbReference type="GO" id="GO:0003714">
    <property type="term" value="F:transcription corepressor activity"/>
    <property type="evidence" value="ECO:0007669"/>
    <property type="project" value="InterPro"/>
</dbReference>
<gene>
    <name evidence="5" type="ORF">M408DRAFT_71328</name>
</gene>
<dbReference type="FunFam" id="1.20.1160.11:FF:000001">
    <property type="entry name" value="Paired amphipathic helix protein Sin3"/>
    <property type="match status" value="1"/>
</dbReference>
<proteinExistence type="predicted"/>
<evidence type="ECO:0000256" key="3">
    <source>
        <dbReference type="ARBA" id="ARBA00023242"/>
    </source>
</evidence>
<dbReference type="GO" id="GO:0000122">
    <property type="term" value="P:negative regulation of transcription by RNA polymerase II"/>
    <property type="evidence" value="ECO:0007669"/>
    <property type="project" value="TreeGrafter"/>
</dbReference>
<dbReference type="GO" id="GO:0070822">
    <property type="term" value="C:Sin3-type complex"/>
    <property type="evidence" value="ECO:0007669"/>
    <property type="project" value="TreeGrafter"/>
</dbReference>
<reference evidence="6" key="2">
    <citation type="submission" date="2015-01" db="EMBL/GenBank/DDBJ databases">
        <title>Evolutionary Origins and Diversification of the Mycorrhizal Mutualists.</title>
        <authorList>
            <consortium name="DOE Joint Genome Institute"/>
            <consortium name="Mycorrhizal Genomics Consortium"/>
            <person name="Kohler A."/>
            <person name="Kuo A."/>
            <person name="Nagy L.G."/>
            <person name="Floudas D."/>
            <person name="Copeland A."/>
            <person name="Barry K.W."/>
            <person name="Cichocki N."/>
            <person name="Veneault-Fourrey C."/>
            <person name="LaButti K."/>
            <person name="Lindquist E.A."/>
            <person name="Lipzen A."/>
            <person name="Lundell T."/>
            <person name="Morin E."/>
            <person name="Murat C."/>
            <person name="Riley R."/>
            <person name="Ohm R."/>
            <person name="Sun H."/>
            <person name="Tunlid A."/>
            <person name="Henrissat B."/>
            <person name="Grigoriev I.V."/>
            <person name="Hibbett D.S."/>
            <person name="Martin F."/>
        </authorList>
    </citation>
    <scope>NUCLEOTIDE SEQUENCE [LARGE SCALE GENOMIC DNA]</scope>
    <source>
        <strain evidence="6">MAFF 305830</strain>
    </source>
</reference>
<evidence type="ECO:0000256" key="4">
    <source>
        <dbReference type="PROSITE-ProRule" id="PRU00810"/>
    </source>
</evidence>
<comment type="subcellular location">
    <subcellularLocation>
        <location evidence="1 4">Nucleus</location>
    </subcellularLocation>
</comment>
<reference evidence="5 6" key="1">
    <citation type="submission" date="2014-04" db="EMBL/GenBank/DDBJ databases">
        <authorList>
            <consortium name="DOE Joint Genome Institute"/>
            <person name="Kuo A."/>
            <person name="Zuccaro A."/>
            <person name="Kohler A."/>
            <person name="Nagy L.G."/>
            <person name="Floudas D."/>
            <person name="Copeland A."/>
            <person name="Barry K.W."/>
            <person name="Cichocki N."/>
            <person name="Veneault-Fourrey C."/>
            <person name="LaButti K."/>
            <person name="Lindquist E.A."/>
            <person name="Lipzen A."/>
            <person name="Lundell T."/>
            <person name="Morin E."/>
            <person name="Murat C."/>
            <person name="Sun H."/>
            <person name="Tunlid A."/>
            <person name="Henrissat B."/>
            <person name="Grigoriev I.V."/>
            <person name="Hibbett D.S."/>
            <person name="Martin F."/>
            <person name="Nordberg H.P."/>
            <person name="Cantor M.N."/>
            <person name="Hua S.X."/>
        </authorList>
    </citation>
    <scope>NUCLEOTIDE SEQUENCE [LARGE SCALE GENOMIC DNA]</scope>
    <source>
        <strain evidence="5 6">MAFF 305830</strain>
    </source>
</reference>
<name>A0A0C3AS65_SERVB</name>
<protein>
    <submittedName>
        <fullName evidence="5">Uncharacterized protein</fullName>
    </submittedName>
</protein>
<dbReference type="InterPro" id="IPR036600">
    <property type="entry name" value="PAH_sf"/>
</dbReference>
<evidence type="ECO:0000313" key="6">
    <source>
        <dbReference type="Proteomes" id="UP000054097"/>
    </source>
</evidence>
<keyword evidence="2" id="KW-0678">Repressor</keyword>
<organism evidence="5 6">
    <name type="scientific">Serendipita vermifera MAFF 305830</name>
    <dbReference type="NCBI Taxonomy" id="933852"/>
    <lineage>
        <taxon>Eukaryota</taxon>
        <taxon>Fungi</taxon>
        <taxon>Dikarya</taxon>
        <taxon>Basidiomycota</taxon>
        <taxon>Agaricomycotina</taxon>
        <taxon>Agaricomycetes</taxon>
        <taxon>Sebacinales</taxon>
        <taxon>Serendipitaceae</taxon>
        <taxon>Serendipita</taxon>
    </lineage>
</organism>
<dbReference type="SUPFAM" id="SSF47762">
    <property type="entry name" value="PAH2 domain"/>
    <property type="match status" value="1"/>
</dbReference>
<dbReference type="AlphaFoldDB" id="A0A0C3AS65"/>
<keyword evidence="3 4" id="KW-0539">Nucleus</keyword>
<dbReference type="Gene3D" id="1.20.1160.11">
    <property type="entry name" value="Paired amphipathic helix"/>
    <property type="match status" value="1"/>
</dbReference>
<accession>A0A0C3AS65</accession>
<dbReference type="Pfam" id="PF02671">
    <property type="entry name" value="PAH"/>
    <property type="match status" value="1"/>
</dbReference>